<dbReference type="InterPro" id="IPR036282">
    <property type="entry name" value="Glutathione-S-Trfase_C_sf"/>
</dbReference>
<dbReference type="EMBL" id="FOGU01000005">
    <property type="protein sequence ID" value="SES10172.1"/>
    <property type="molecule type" value="Genomic_DNA"/>
</dbReference>
<proteinExistence type="predicted"/>
<dbReference type="InterPro" id="IPR036249">
    <property type="entry name" value="Thioredoxin-like_sf"/>
</dbReference>
<dbReference type="Gene3D" id="1.20.1050.10">
    <property type="match status" value="1"/>
</dbReference>
<protein>
    <submittedName>
        <fullName evidence="2">Glutathione S-transferase</fullName>
    </submittedName>
</protein>
<feature type="domain" description="GST N-terminal" evidence="1">
    <location>
        <begin position="1"/>
        <end position="82"/>
    </location>
</feature>
<keyword evidence="3" id="KW-1185">Reference proteome</keyword>
<dbReference type="Proteomes" id="UP000198885">
    <property type="component" value="Unassembled WGS sequence"/>
</dbReference>
<dbReference type="SUPFAM" id="SSF52833">
    <property type="entry name" value="Thioredoxin-like"/>
    <property type="match status" value="1"/>
</dbReference>
<dbReference type="CDD" id="cd03205">
    <property type="entry name" value="GST_C_6"/>
    <property type="match status" value="1"/>
</dbReference>
<accession>A0A1H9ULD0</accession>
<dbReference type="OrthoDB" id="9795329at2"/>
<evidence type="ECO:0000313" key="3">
    <source>
        <dbReference type="Proteomes" id="UP000198885"/>
    </source>
</evidence>
<dbReference type="RefSeq" id="WP_092693457.1">
    <property type="nucleotide sequence ID" value="NZ_CBDDGO010000004.1"/>
</dbReference>
<dbReference type="Pfam" id="PF13410">
    <property type="entry name" value="GST_C_2"/>
    <property type="match status" value="1"/>
</dbReference>
<gene>
    <name evidence="2" type="ORF">SAMN04490244_105368</name>
</gene>
<reference evidence="2 3" key="1">
    <citation type="submission" date="2016-10" db="EMBL/GenBank/DDBJ databases">
        <authorList>
            <person name="de Groot N.N."/>
        </authorList>
    </citation>
    <scope>NUCLEOTIDE SEQUENCE [LARGE SCALE GENOMIC DNA]</scope>
    <source>
        <strain evidence="2 3">DSM 23042</strain>
    </source>
</reference>
<sequence length="202" mass="22329">MQLFHSPGSPFVRKVVALVHEAGRVGDLALVPATVSPVTSGDATLAHNPLGKIPTLQRPDGPALYDSRVICRYLDAHWDAGLYPETRIWDVLTLEATADGIMDAAVLMTYEARFRPAEMRSQEWVDGQWGKIARSLDALETRWMSHLAGRLDMGQIALACALAYVDFRHGDRNWRAGHAPLAEWFAKIEARESMQATQPPAA</sequence>
<dbReference type="STRING" id="641238.SAMN04490244_105368"/>
<dbReference type="SUPFAM" id="SSF47616">
    <property type="entry name" value="GST C-terminal domain-like"/>
    <property type="match status" value="1"/>
</dbReference>
<evidence type="ECO:0000259" key="1">
    <source>
        <dbReference type="PROSITE" id="PS50404"/>
    </source>
</evidence>
<dbReference type="InterPro" id="IPR004045">
    <property type="entry name" value="Glutathione_S-Trfase_N"/>
</dbReference>
<organism evidence="2 3">
    <name type="scientific">Tranquillimonas rosea</name>
    <dbReference type="NCBI Taxonomy" id="641238"/>
    <lineage>
        <taxon>Bacteria</taxon>
        <taxon>Pseudomonadati</taxon>
        <taxon>Pseudomonadota</taxon>
        <taxon>Alphaproteobacteria</taxon>
        <taxon>Rhodobacterales</taxon>
        <taxon>Roseobacteraceae</taxon>
        <taxon>Tranquillimonas</taxon>
    </lineage>
</organism>
<keyword evidence="2" id="KW-0808">Transferase</keyword>
<evidence type="ECO:0000313" key="2">
    <source>
        <dbReference type="EMBL" id="SES10172.1"/>
    </source>
</evidence>
<dbReference type="Gene3D" id="3.40.30.10">
    <property type="entry name" value="Glutaredoxin"/>
    <property type="match status" value="1"/>
</dbReference>
<dbReference type="PROSITE" id="PS50404">
    <property type="entry name" value="GST_NTER"/>
    <property type="match status" value="1"/>
</dbReference>
<name>A0A1H9ULD0_9RHOB</name>
<dbReference type="GO" id="GO:0016740">
    <property type="term" value="F:transferase activity"/>
    <property type="evidence" value="ECO:0007669"/>
    <property type="project" value="UniProtKB-KW"/>
</dbReference>
<dbReference type="Pfam" id="PF13409">
    <property type="entry name" value="GST_N_2"/>
    <property type="match status" value="1"/>
</dbReference>
<dbReference type="AlphaFoldDB" id="A0A1H9ULD0"/>
<dbReference type="CDD" id="cd03049">
    <property type="entry name" value="GST_N_3"/>
    <property type="match status" value="1"/>
</dbReference>